<organism evidence="1 2">
    <name type="scientific">Lucifera butyrica</name>
    <dbReference type="NCBI Taxonomy" id="1351585"/>
    <lineage>
        <taxon>Bacteria</taxon>
        <taxon>Bacillati</taxon>
        <taxon>Bacillota</taxon>
        <taxon>Negativicutes</taxon>
        <taxon>Veillonellales</taxon>
        <taxon>Veillonellaceae</taxon>
        <taxon>Lucifera</taxon>
    </lineage>
</organism>
<sequence>MKVQTWLCPECGIHGAEAEIEARDVLSEAG</sequence>
<protein>
    <submittedName>
        <fullName evidence="1">Uncharacterized protein</fullName>
    </submittedName>
</protein>
<gene>
    <name evidence="1" type="ORF">LUCI_1177</name>
</gene>
<dbReference type="AlphaFoldDB" id="A0A498R0D3"/>
<accession>A0A498R0D3</accession>
<evidence type="ECO:0000313" key="2">
    <source>
        <dbReference type="Proteomes" id="UP000277811"/>
    </source>
</evidence>
<reference evidence="1 2" key="1">
    <citation type="submission" date="2018-06" db="EMBL/GenBank/DDBJ databases">
        <authorList>
            <person name="Strepis N."/>
        </authorList>
    </citation>
    <scope>NUCLEOTIDE SEQUENCE [LARGE SCALE GENOMIC DNA]</scope>
    <source>
        <strain evidence="1">LUCI</strain>
    </source>
</reference>
<keyword evidence="2" id="KW-1185">Reference proteome</keyword>
<name>A0A498R0D3_9FIRM</name>
<dbReference type="Proteomes" id="UP000277811">
    <property type="component" value="Unassembled WGS sequence"/>
</dbReference>
<evidence type="ECO:0000313" key="1">
    <source>
        <dbReference type="EMBL" id="VBB05966.1"/>
    </source>
</evidence>
<proteinExistence type="predicted"/>
<dbReference type="EMBL" id="UPPP01000060">
    <property type="protein sequence ID" value="VBB05966.1"/>
    <property type="molecule type" value="Genomic_DNA"/>
</dbReference>